<dbReference type="Gene3D" id="1.10.443.10">
    <property type="entry name" value="Intergrase catalytic core"/>
    <property type="match status" value="1"/>
</dbReference>
<evidence type="ECO:0000259" key="2">
    <source>
        <dbReference type="PROSITE" id="PS51898"/>
    </source>
</evidence>
<keyword evidence="4" id="KW-1185">Reference proteome</keyword>
<reference evidence="3 4" key="1">
    <citation type="submission" date="2016-05" db="EMBL/GenBank/DDBJ databases">
        <title>Microbial solvent formation.</title>
        <authorList>
            <person name="Poehlein A."/>
            <person name="Montoya Solano J.D."/>
            <person name="Flitsch S."/>
            <person name="Krabben P."/>
            <person name="Duerre P."/>
            <person name="Daniel R."/>
        </authorList>
    </citation>
    <scope>NUCLEOTIDE SEQUENCE [LARGE SCALE GENOMIC DNA]</scope>
    <source>
        <strain evidence="3 4">DSM 2619</strain>
    </source>
</reference>
<evidence type="ECO:0000256" key="1">
    <source>
        <dbReference type="ARBA" id="ARBA00023172"/>
    </source>
</evidence>
<dbReference type="GO" id="GO:0015074">
    <property type="term" value="P:DNA integration"/>
    <property type="evidence" value="ECO:0007669"/>
    <property type="project" value="InterPro"/>
</dbReference>
<keyword evidence="1" id="KW-0233">DNA recombination</keyword>
<dbReference type="RefSeq" id="WP_341426362.1">
    <property type="nucleotide sequence ID" value="NZ_LZZM01000212.1"/>
</dbReference>
<feature type="domain" description="Tyr recombinase" evidence="2">
    <location>
        <begin position="1"/>
        <end position="149"/>
    </location>
</feature>
<dbReference type="Proteomes" id="UP000190890">
    <property type="component" value="Unassembled WGS sequence"/>
</dbReference>
<evidence type="ECO:0000313" key="4">
    <source>
        <dbReference type="Proteomes" id="UP000190890"/>
    </source>
</evidence>
<gene>
    <name evidence="3" type="ORF">CLPUN_44460</name>
</gene>
<dbReference type="GO" id="GO:0006310">
    <property type="term" value="P:DNA recombination"/>
    <property type="evidence" value="ECO:0007669"/>
    <property type="project" value="UniProtKB-KW"/>
</dbReference>
<evidence type="ECO:0000313" key="3">
    <source>
        <dbReference type="EMBL" id="OOM73692.1"/>
    </source>
</evidence>
<dbReference type="SUPFAM" id="SSF56349">
    <property type="entry name" value="DNA breaking-rejoining enzymes"/>
    <property type="match status" value="1"/>
</dbReference>
<dbReference type="InterPro" id="IPR002104">
    <property type="entry name" value="Integrase_catalytic"/>
</dbReference>
<dbReference type="InterPro" id="IPR013762">
    <property type="entry name" value="Integrase-like_cat_sf"/>
</dbReference>
<protein>
    <submittedName>
        <fullName evidence="3">Phage integrase family protein</fullName>
    </submittedName>
</protein>
<dbReference type="PROSITE" id="PS51898">
    <property type="entry name" value="TYR_RECOMBINASE"/>
    <property type="match status" value="1"/>
</dbReference>
<proteinExistence type="predicted"/>
<dbReference type="InterPro" id="IPR011010">
    <property type="entry name" value="DNA_brk_join_enz"/>
</dbReference>
<organism evidence="3 4">
    <name type="scientific">Clostridium puniceum</name>
    <dbReference type="NCBI Taxonomy" id="29367"/>
    <lineage>
        <taxon>Bacteria</taxon>
        <taxon>Bacillati</taxon>
        <taxon>Bacillota</taxon>
        <taxon>Clostridia</taxon>
        <taxon>Eubacteriales</taxon>
        <taxon>Clostridiaceae</taxon>
        <taxon>Clostridium</taxon>
    </lineage>
</organism>
<comment type="caution">
    <text evidence="3">The sequence shown here is derived from an EMBL/GenBank/DDBJ whole genome shotgun (WGS) entry which is preliminary data.</text>
</comment>
<accession>A0A1S8T7Q7</accession>
<dbReference type="EMBL" id="LZZM01000212">
    <property type="protein sequence ID" value="OOM73692.1"/>
    <property type="molecule type" value="Genomic_DNA"/>
</dbReference>
<name>A0A1S8T7Q7_9CLOT</name>
<dbReference type="Pfam" id="PF00589">
    <property type="entry name" value="Phage_integrase"/>
    <property type="match status" value="1"/>
</dbReference>
<sequence length="149" mass="17733">MELDRPQFIPIYILLRETGWRGTDILNLRHHNCLEQIWNSKEKQYNYYLCGEITKTEIAQLKIPIRDEVAEMVQKAINKAKELSTNENNPNKYLFNTYEGKLKGKRLAKATLLYTIKRLIEQKDIRDVNGELYHFKPHSLRHTRARYGN</sequence>
<dbReference type="AlphaFoldDB" id="A0A1S8T7Q7"/>
<dbReference type="GO" id="GO:0003677">
    <property type="term" value="F:DNA binding"/>
    <property type="evidence" value="ECO:0007669"/>
    <property type="project" value="InterPro"/>
</dbReference>
<dbReference type="STRING" id="29367.CLPUN_44460"/>